<sequence>MAVIQGNQTLQARAPIPQPPHHQVLYTSGGVAVSSLPSPYPEDSLPPLLYKTVINLAHWVQATPQMIAPTAIAAAALACQRGYLVEGKPGRTTQLGLAVINLMEISDGKDTIFKILLKPISDHEEKTEANSVKDLAKWKAYMSAFKAKEKGLNRDISKLTMRGEDTSAKERELDALFTSGQEKPKEIRQILNDASIKGIYQFLRDFGNSCGVFKSEGAAFFKSNLAKFAAHLADLWSSGDVRFVDKNGKSYTIRHPRFSIVLMVQPSVLFDFLRNYGSYWQDTGLMGRILFNYPVSTRGYRNMDTQPEKMQEYNARILEILNSAPCAGTVENVTLKFEESARRELTNFATRIESHLRPGGLYSDVSDAASKTAENAARMAAVFHVFEGHEGDISLDMTQRAITICDWHLFEFKRLFGEYLHFAELEQDALDIEKCIRQFHNESGCSTPCPKNRVAKFATKAVRDNYDRREAAFQYLLQHGRIQYVNLPRDKTTYVIIPGLQYLEPISGVILQQAQQAYGALPSSLRVTAPPGTYPNF</sequence>
<dbReference type="InterPro" id="IPR025048">
    <property type="entry name" value="DUF3987"/>
</dbReference>
<keyword evidence="2" id="KW-1185">Reference proteome</keyword>
<gene>
    <name evidence="1" type="ORF">MIZ03_3939</name>
</gene>
<evidence type="ECO:0000313" key="1">
    <source>
        <dbReference type="EMBL" id="BCO29028.1"/>
    </source>
</evidence>
<dbReference type="Pfam" id="PF13148">
    <property type="entry name" value="DUF3987"/>
    <property type="match status" value="1"/>
</dbReference>
<name>A0ABM7MRU3_9BURK</name>
<organism evidence="1 2">
    <name type="scientific">Rhodoferax lithotrophicus</name>
    <dbReference type="NCBI Taxonomy" id="2798804"/>
    <lineage>
        <taxon>Bacteria</taxon>
        <taxon>Pseudomonadati</taxon>
        <taxon>Pseudomonadota</taxon>
        <taxon>Betaproteobacteria</taxon>
        <taxon>Burkholderiales</taxon>
        <taxon>Comamonadaceae</taxon>
        <taxon>Rhodoferax</taxon>
    </lineage>
</organism>
<proteinExistence type="predicted"/>
<dbReference type="Proteomes" id="UP000824366">
    <property type="component" value="Chromosome"/>
</dbReference>
<reference evidence="1 2" key="1">
    <citation type="journal article" date="2021" name="Microbiol. Spectr.">
        <title>A Single Bacterium Capable of Oxidation and Reduction of Iron at Circumneutral pH.</title>
        <authorList>
            <person name="Kato S."/>
            <person name="Ohkuma M."/>
        </authorList>
    </citation>
    <scope>NUCLEOTIDE SEQUENCE [LARGE SCALE GENOMIC DNA]</scope>
    <source>
        <strain evidence="1 2">MIZ03</strain>
    </source>
</reference>
<dbReference type="EMBL" id="AP024238">
    <property type="protein sequence ID" value="BCO29028.1"/>
    <property type="molecule type" value="Genomic_DNA"/>
</dbReference>
<evidence type="ECO:0008006" key="3">
    <source>
        <dbReference type="Google" id="ProtNLM"/>
    </source>
</evidence>
<protein>
    <recommendedName>
        <fullName evidence="3">DUF3987 domain-containing protein</fullName>
    </recommendedName>
</protein>
<evidence type="ECO:0000313" key="2">
    <source>
        <dbReference type="Proteomes" id="UP000824366"/>
    </source>
</evidence>
<accession>A0ABM7MRU3</accession>
<dbReference type="RefSeq" id="WP_223904925.1">
    <property type="nucleotide sequence ID" value="NZ_AP024238.1"/>
</dbReference>